<dbReference type="Pfam" id="PF08402">
    <property type="entry name" value="TOBE_2"/>
    <property type="match status" value="1"/>
</dbReference>
<evidence type="ECO:0000259" key="4">
    <source>
        <dbReference type="Pfam" id="PF00005"/>
    </source>
</evidence>
<dbReference type="Gene3D" id="2.40.50.100">
    <property type="match status" value="1"/>
</dbReference>
<dbReference type="GO" id="GO:0055052">
    <property type="term" value="C:ATP-binding cassette (ABC) transporter complex, substrate-binding subunit-containing"/>
    <property type="evidence" value="ECO:0007669"/>
    <property type="project" value="TreeGrafter"/>
</dbReference>
<dbReference type="SUPFAM" id="SSF50331">
    <property type="entry name" value="MOP-like"/>
    <property type="match status" value="1"/>
</dbReference>
<dbReference type="PANTHER" id="PTHR43875:SF15">
    <property type="entry name" value="TREHALOSE IMPORT ATP-BINDING PROTEIN SUGC"/>
    <property type="match status" value="1"/>
</dbReference>
<dbReference type="GO" id="GO:0016887">
    <property type="term" value="F:ATP hydrolysis activity"/>
    <property type="evidence" value="ECO:0007669"/>
    <property type="project" value="InterPro"/>
</dbReference>
<dbReference type="Proteomes" id="UP000550729">
    <property type="component" value="Unassembled WGS sequence"/>
</dbReference>
<accession>A0A848KNF6</accession>
<dbReference type="RefSeq" id="WP_170192723.1">
    <property type="nucleotide sequence ID" value="NZ_JABBNB010000002.1"/>
</dbReference>
<dbReference type="InterPro" id="IPR003439">
    <property type="entry name" value="ABC_transporter-like_ATP-bd"/>
</dbReference>
<comment type="caution">
    <text evidence="6">The sequence shown here is derived from an EMBL/GenBank/DDBJ whole genome shotgun (WGS) entry which is preliminary data.</text>
</comment>
<dbReference type="Gene3D" id="3.40.50.300">
    <property type="entry name" value="P-loop containing nucleotide triphosphate hydrolases"/>
    <property type="match status" value="1"/>
</dbReference>
<dbReference type="InterPro" id="IPR013611">
    <property type="entry name" value="Transp-assoc_OB_typ2"/>
</dbReference>
<keyword evidence="7" id="KW-1185">Reference proteome</keyword>
<evidence type="ECO:0000313" key="6">
    <source>
        <dbReference type="EMBL" id="NMO00216.1"/>
    </source>
</evidence>
<dbReference type="SUPFAM" id="SSF52540">
    <property type="entry name" value="P-loop containing nucleoside triphosphate hydrolases"/>
    <property type="match status" value="1"/>
</dbReference>
<feature type="domain" description="ABC transporter" evidence="4">
    <location>
        <begin position="47"/>
        <end position="90"/>
    </location>
</feature>
<evidence type="ECO:0000256" key="3">
    <source>
        <dbReference type="ARBA" id="ARBA00023136"/>
    </source>
</evidence>
<dbReference type="InterPro" id="IPR008995">
    <property type="entry name" value="Mo/tungstate-bd_C_term_dom"/>
</dbReference>
<dbReference type="InterPro" id="IPR027417">
    <property type="entry name" value="P-loop_NTPase"/>
</dbReference>
<evidence type="ECO:0000256" key="1">
    <source>
        <dbReference type="ARBA" id="ARBA00022475"/>
    </source>
</evidence>
<dbReference type="PANTHER" id="PTHR43875">
    <property type="entry name" value="MALTODEXTRIN IMPORT ATP-BINDING PROTEIN MSMX"/>
    <property type="match status" value="1"/>
</dbReference>
<feature type="domain" description="Transport-associated OB type 2" evidence="5">
    <location>
        <begin position="231"/>
        <end position="304"/>
    </location>
</feature>
<dbReference type="AlphaFoldDB" id="A0A848KNF6"/>
<dbReference type="GO" id="GO:0022857">
    <property type="term" value="F:transmembrane transporter activity"/>
    <property type="evidence" value="ECO:0007669"/>
    <property type="project" value="InterPro"/>
</dbReference>
<protein>
    <submittedName>
        <fullName evidence="6">TOBE domain-containing protein</fullName>
    </submittedName>
</protein>
<dbReference type="Pfam" id="PF00005">
    <property type="entry name" value="ABC_tran"/>
    <property type="match status" value="1"/>
</dbReference>
<keyword evidence="2" id="KW-1278">Translocase</keyword>
<gene>
    <name evidence="6" type="ORF">HH308_03185</name>
</gene>
<proteinExistence type="predicted"/>
<dbReference type="InterPro" id="IPR047641">
    <property type="entry name" value="ABC_transpr_MalK/UgpC-like"/>
</dbReference>
<evidence type="ECO:0000259" key="5">
    <source>
        <dbReference type="Pfam" id="PF08402"/>
    </source>
</evidence>
<keyword evidence="1" id="KW-1003">Cell membrane</keyword>
<evidence type="ECO:0000256" key="2">
    <source>
        <dbReference type="ARBA" id="ARBA00022967"/>
    </source>
</evidence>
<dbReference type="GO" id="GO:0005524">
    <property type="term" value="F:ATP binding"/>
    <property type="evidence" value="ECO:0007669"/>
    <property type="project" value="InterPro"/>
</dbReference>
<keyword evidence="3" id="KW-0472">Membrane</keyword>
<dbReference type="EMBL" id="JABBNB010000002">
    <property type="protein sequence ID" value="NMO00216.1"/>
    <property type="molecule type" value="Genomic_DNA"/>
</dbReference>
<organism evidence="6 7">
    <name type="scientific">Gordonia asplenii</name>
    <dbReference type="NCBI Taxonomy" id="2725283"/>
    <lineage>
        <taxon>Bacteria</taxon>
        <taxon>Bacillati</taxon>
        <taxon>Actinomycetota</taxon>
        <taxon>Actinomycetes</taxon>
        <taxon>Mycobacteriales</taxon>
        <taxon>Gordoniaceae</taxon>
        <taxon>Gordonia</taxon>
    </lineage>
</organism>
<name>A0A848KNF6_9ACTN</name>
<reference evidence="6 7" key="1">
    <citation type="submission" date="2020-04" db="EMBL/GenBank/DDBJ databases">
        <title>Gordonia sp. nov. TBRC 11910.</title>
        <authorList>
            <person name="Suriyachadkun C."/>
        </authorList>
    </citation>
    <scope>NUCLEOTIDE SEQUENCE [LARGE SCALE GENOMIC DNA]</scope>
    <source>
        <strain evidence="6 7">TBRC 11910</strain>
    </source>
</reference>
<sequence>MSRQLHISARGLEHGSDDAAVSPAPAAVFSSVTVAYGRRRRARVALADFTLRIARGETLAFVGPTGGGKTTALRALAGMVVARHGSVSFGDPVHVVESPSATRISKDSPILVCTGDSPSVVDDVAALRRTHPSSTIVFAPGDPTDALSVADRVAVISEHRLVDVGTPGELWDHPPSTFTARFLGDANLIECAVGRVYGASAVVSVGQRMLSAVAYPTTRGHRWTPGAAAFVCIRPYDIEVCAASAAGATTARIIDTRWRGASTRLTLAVDGLPDQPVIADVAGRAMYRPDTSVGVKFPAHSCVLVPRT</sequence>
<evidence type="ECO:0000313" key="7">
    <source>
        <dbReference type="Proteomes" id="UP000550729"/>
    </source>
</evidence>